<keyword evidence="2" id="KW-0732">Signal</keyword>
<dbReference type="SUPFAM" id="SSF74653">
    <property type="entry name" value="TolA/TonB C-terminal domain"/>
    <property type="match status" value="1"/>
</dbReference>
<dbReference type="AlphaFoldDB" id="A0A4Q8LUK5"/>
<feature type="chain" id="PRO_5020396057" evidence="2">
    <location>
        <begin position="22"/>
        <end position="178"/>
    </location>
</feature>
<dbReference type="EMBL" id="SHMF01000003">
    <property type="protein sequence ID" value="TAA34828.1"/>
    <property type="molecule type" value="Genomic_DNA"/>
</dbReference>
<feature type="signal peptide" evidence="2">
    <location>
        <begin position="1"/>
        <end position="21"/>
    </location>
</feature>
<evidence type="ECO:0000256" key="1">
    <source>
        <dbReference type="SAM" id="MobiDB-lite"/>
    </source>
</evidence>
<sequence>MERCLTGLCVGALALASFGCAATELTVARYEQGIVPVLVSVNSQGKVTHVQASQNLKPSLSKLLRKNLEEAIVAPALRDDKPVNAQIVMRMKLDLTPTEDGRYAARFLPVESKQVPYGAWFWLLDGDRYALVDDVRGPPVLRQAPAPEPRRQARPPVPAPQPPAPAQPPTSSSGSKRA</sequence>
<dbReference type="RefSeq" id="WP_130524192.1">
    <property type="nucleotide sequence ID" value="NZ_SHLZ01000002.1"/>
</dbReference>
<reference evidence="3 4" key="1">
    <citation type="submission" date="2019-02" db="EMBL/GenBank/DDBJ databases">
        <title>WGS of Pseudoxanthomonas species novum from clinical isolates.</title>
        <authorList>
            <person name="Bernier A.-M."/>
            <person name="Bernard K."/>
            <person name="Vachon A."/>
        </authorList>
    </citation>
    <scope>NUCLEOTIDE SEQUENCE [LARGE SCALE GENOMIC DNA]</scope>
    <source>
        <strain evidence="3 4">NML140781</strain>
    </source>
</reference>
<gene>
    <name evidence="3" type="ORF">EA656_14155</name>
</gene>
<accession>A0A4Q8LUK5</accession>
<evidence type="ECO:0000256" key="2">
    <source>
        <dbReference type="SAM" id="SignalP"/>
    </source>
</evidence>
<organism evidence="3 4">
    <name type="scientific">Pseudoxanthomonas winnipegensis</name>
    <dbReference type="NCBI Taxonomy" id="2480810"/>
    <lineage>
        <taxon>Bacteria</taxon>
        <taxon>Pseudomonadati</taxon>
        <taxon>Pseudomonadota</taxon>
        <taxon>Gammaproteobacteria</taxon>
        <taxon>Lysobacterales</taxon>
        <taxon>Lysobacteraceae</taxon>
        <taxon>Pseudoxanthomonas</taxon>
    </lineage>
</organism>
<protein>
    <submittedName>
        <fullName evidence="3">Uncharacterized protein</fullName>
    </submittedName>
</protein>
<dbReference type="PROSITE" id="PS51257">
    <property type="entry name" value="PROKAR_LIPOPROTEIN"/>
    <property type="match status" value="1"/>
</dbReference>
<proteinExistence type="predicted"/>
<dbReference type="Proteomes" id="UP000292087">
    <property type="component" value="Unassembled WGS sequence"/>
</dbReference>
<evidence type="ECO:0000313" key="4">
    <source>
        <dbReference type="Proteomes" id="UP000292087"/>
    </source>
</evidence>
<feature type="compositionally biased region" description="Pro residues" evidence="1">
    <location>
        <begin position="155"/>
        <end position="168"/>
    </location>
</feature>
<evidence type="ECO:0000313" key="3">
    <source>
        <dbReference type="EMBL" id="TAA34828.1"/>
    </source>
</evidence>
<name>A0A4Q8LUK5_9GAMM</name>
<feature type="region of interest" description="Disordered" evidence="1">
    <location>
        <begin position="138"/>
        <end position="178"/>
    </location>
</feature>
<comment type="caution">
    <text evidence="3">The sequence shown here is derived from an EMBL/GenBank/DDBJ whole genome shotgun (WGS) entry which is preliminary data.</text>
</comment>